<feature type="domain" description="TonB-dependent receptor plug" evidence="12">
    <location>
        <begin position="125"/>
        <end position="240"/>
    </location>
</feature>
<dbReference type="Gene3D" id="2.60.40.1120">
    <property type="entry name" value="Carboxypeptidase-like, regulatory domain"/>
    <property type="match status" value="1"/>
</dbReference>
<evidence type="ECO:0000256" key="7">
    <source>
        <dbReference type="ARBA" id="ARBA00023237"/>
    </source>
</evidence>
<dbReference type="RefSeq" id="WP_070725004.1">
    <property type="nucleotide sequence ID" value="NZ_MDZB01000066.1"/>
</dbReference>
<evidence type="ECO:0000256" key="4">
    <source>
        <dbReference type="ARBA" id="ARBA00022692"/>
    </source>
</evidence>
<evidence type="ECO:0000256" key="9">
    <source>
        <dbReference type="RuleBase" id="RU003357"/>
    </source>
</evidence>
<dbReference type="PROSITE" id="PS52016">
    <property type="entry name" value="TONB_DEPENDENT_REC_3"/>
    <property type="match status" value="1"/>
</dbReference>
<dbReference type="Pfam" id="PF13715">
    <property type="entry name" value="CarbopepD_reg_2"/>
    <property type="match status" value="1"/>
</dbReference>
<evidence type="ECO:0000256" key="6">
    <source>
        <dbReference type="ARBA" id="ARBA00023136"/>
    </source>
</evidence>
<organism evidence="13 14">
    <name type="scientific">Hymenobacter lapidarius</name>
    <dbReference type="NCBI Taxonomy" id="1908237"/>
    <lineage>
        <taxon>Bacteria</taxon>
        <taxon>Pseudomonadati</taxon>
        <taxon>Bacteroidota</taxon>
        <taxon>Cytophagia</taxon>
        <taxon>Cytophagales</taxon>
        <taxon>Hymenobacteraceae</taxon>
        <taxon>Hymenobacter</taxon>
    </lineage>
</organism>
<feature type="signal peptide" evidence="10">
    <location>
        <begin position="1"/>
        <end position="26"/>
    </location>
</feature>
<proteinExistence type="inferred from homology"/>
<comment type="caution">
    <text evidence="13">The sequence shown here is derived from an EMBL/GenBank/DDBJ whole genome shotgun (WGS) entry which is preliminary data.</text>
</comment>
<evidence type="ECO:0000313" key="14">
    <source>
        <dbReference type="Proteomes" id="UP000176294"/>
    </source>
</evidence>
<feature type="domain" description="TonB-dependent receptor-like beta-barrel" evidence="11">
    <location>
        <begin position="404"/>
        <end position="960"/>
    </location>
</feature>
<evidence type="ECO:0000256" key="5">
    <source>
        <dbReference type="ARBA" id="ARBA00023077"/>
    </source>
</evidence>
<keyword evidence="5 9" id="KW-0798">TonB box</keyword>
<dbReference type="Gene3D" id="2.40.170.20">
    <property type="entry name" value="TonB-dependent receptor, beta-barrel domain"/>
    <property type="match status" value="1"/>
</dbReference>
<evidence type="ECO:0000256" key="3">
    <source>
        <dbReference type="ARBA" id="ARBA00022452"/>
    </source>
</evidence>
<dbReference type="InterPro" id="IPR012910">
    <property type="entry name" value="Plug_dom"/>
</dbReference>
<dbReference type="InterPro" id="IPR008969">
    <property type="entry name" value="CarboxyPept-like_regulatory"/>
</dbReference>
<evidence type="ECO:0000256" key="2">
    <source>
        <dbReference type="ARBA" id="ARBA00022448"/>
    </source>
</evidence>
<dbReference type="NCBIfam" id="TIGR04057">
    <property type="entry name" value="SusC_RagA_signa"/>
    <property type="match status" value="1"/>
</dbReference>
<evidence type="ECO:0000313" key="13">
    <source>
        <dbReference type="EMBL" id="OGX88244.1"/>
    </source>
</evidence>
<dbReference type="SUPFAM" id="SSF49464">
    <property type="entry name" value="Carboxypeptidase regulatory domain-like"/>
    <property type="match status" value="1"/>
</dbReference>
<dbReference type="STRING" id="1908237.BEN47_09150"/>
<dbReference type="InterPro" id="IPR037066">
    <property type="entry name" value="Plug_dom_sf"/>
</dbReference>
<comment type="subcellular location">
    <subcellularLocation>
        <location evidence="1 8">Cell outer membrane</location>
        <topology evidence="1 8">Multi-pass membrane protein</topology>
    </subcellularLocation>
</comment>
<dbReference type="NCBIfam" id="TIGR04056">
    <property type="entry name" value="OMP_RagA_SusC"/>
    <property type="match status" value="1"/>
</dbReference>
<evidence type="ECO:0000256" key="8">
    <source>
        <dbReference type="PROSITE-ProRule" id="PRU01360"/>
    </source>
</evidence>
<dbReference type="InterPro" id="IPR039426">
    <property type="entry name" value="TonB-dep_rcpt-like"/>
</dbReference>
<dbReference type="GO" id="GO:0009279">
    <property type="term" value="C:cell outer membrane"/>
    <property type="evidence" value="ECO:0007669"/>
    <property type="project" value="UniProtKB-SubCell"/>
</dbReference>
<comment type="similarity">
    <text evidence="8 9">Belongs to the TonB-dependent receptor family.</text>
</comment>
<dbReference type="Proteomes" id="UP000176294">
    <property type="component" value="Unassembled WGS sequence"/>
</dbReference>
<keyword evidence="4 8" id="KW-0812">Transmembrane</keyword>
<dbReference type="InterPro" id="IPR023997">
    <property type="entry name" value="TonB-dep_OMP_SusC/RagA_CS"/>
</dbReference>
<evidence type="ECO:0000256" key="10">
    <source>
        <dbReference type="SAM" id="SignalP"/>
    </source>
</evidence>
<dbReference type="Pfam" id="PF00593">
    <property type="entry name" value="TonB_dep_Rec_b-barrel"/>
    <property type="match status" value="1"/>
</dbReference>
<keyword evidence="6 8" id="KW-0472">Membrane</keyword>
<keyword evidence="3 8" id="KW-1134">Transmembrane beta strand</keyword>
<keyword evidence="7 8" id="KW-0998">Cell outer membrane</keyword>
<reference evidence="13 14" key="1">
    <citation type="submission" date="2016-08" db="EMBL/GenBank/DDBJ databases">
        <title>Hymenobacter coccineus sp. nov., Hymenobacter lapidarius sp. nov. and Hymenobacter glacialis sp. nov., isolated from Antarctic soil.</title>
        <authorList>
            <person name="Sedlacek I."/>
            <person name="Kralova S."/>
            <person name="Kyrova K."/>
            <person name="Maslanova I."/>
            <person name="Stankova E."/>
            <person name="Vrbovska V."/>
            <person name="Nemec M."/>
            <person name="Bartak M."/>
            <person name="Svec P."/>
            <person name="Busse H.-J."/>
            <person name="Pantucek R."/>
        </authorList>
    </citation>
    <scope>NUCLEOTIDE SEQUENCE [LARGE SCALE GENOMIC DNA]</scope>
    <source>
        <strain evidence="13 14">CCM 8643</strain>
    </source>
</reference>
<dbReference type="InterPro" id="IPR000531">
    <property type="entry name" value="Beta-barrel_TonB"/>
</dbReference>
<evidence type="ECO:0000259" key="11">
    <source>
        <dbReference type="Pfam" id="PF00593"/>
    </source>
</evidence>
<dbReference type="EMBL" id="MDZB01000066">
    <property type="protein sequence ID" value="OGX88244.1"/>
    <property type="molecule type" value="Genomic_DNA"/>
</dbReference>
<feature type="chain" id="PRO_5009579330" evidence="10">
    <location>
        <begin position="27"/>
        <end position="997"/>
    </location>
</feature>
<dbReference type="OrthoDB" id="9768177at2"/>
<gene>
    <name evidence="13" type="ORF">BEN47_09150</name>
</gene>
<sequence length="997" mass="107262">MKHPYLAKLLFLLLLACFGLSSEAVAQTGSLSGRVTDSKNEGIPGATVLVEGTSLGSSSNVDGTYSIQNVPAGAQNLVISFVGYTTVRRAVTVVAGQNAQVSATLAESTTQLSEAVVVAYGTQRRQDLTGAVEQISEKQFVKGQVTSPEQLIQGKVAGVQITTGGGSPGAGSQILIRGGSSLAASNAPLIIIDGVPVDNTTIQGTGNPLTLINPNDIESITVLKDASSTAIYGVRASNGVILVTTKKGIAGDVMHVNVSTQHSVATVAKYADVLSGDEFRALVKARGTTGQQASLGTANTDWQREIFRPAYTTDNTVALSGSTGILPYRVSVGYLNQQGLLKRNELSRYSGALSLNPVLLDGALRVNLNLKGSWIDNEFSNQGAVGAAVRYDPTQPITSNAPKYAPFGGYVEFLDPSGNGRLNSLAPLNPIGLINTRRDRSTVKRSIGNVQLDYKLPFLTGLSANLNLGYDIQRGRGTVAVPAAAAQAFNQLGVNNQYAQDLNNTLLEALVKYERTVGPGKLDLLGGYSYQKFQNRFFIFNNNSADGKVFQQPASLTYNNSDNFLNTNVLLAFFGRFNYNIADKYLFTGTFRADGTSRFNPEPFGFFPSGAFAWRLKGEDFLKNSESISDLKLRVGYGKTGQQDLGGNFYPFLAGLTLSDVRAQYQLGDQFFRTLRADQYNPNITWETTSTYNLGLDYGFFGGRFYGSVDVYQRDTKDLLNFRTVAALEGLSNGGTFNTGSLTNKGLEVIANVDAYKSEKFNVTVNTNATFNRNRITKLNNNDSPNDIGQATGGIAGGVGNNIQVNTVGFPAQSFFVNKQVYGQDGKPLEGVYVDSNGDGALNSSDRYRFKSPRPDLILGGGANITYGGANLAFTMRSNIGNYVYNNVRSGSYYDTSTNGFVANANRETLDSNFTNAQFFSDYYVENGSFLRMENITLGYNFGSIVKKDSNLSLSFAVQNAFLITNYKGLDPEVIGGIDNTIYPRPRTFTVGLNLGL</sequence>
<dbReference type="InterPro" id="IPR036942">
    <property type="entry name" value="Beta-barrel_TonB_sf"/>
</dbReference>
<protein>
    <submittedName>
        <fullName evidence="13">SusC/RagA family protein</fullName>
    </submittedName>
</protein>
<evidence type="ECO:0000259" key="12">
    <source>
        <dbReference type="Pfam" id="PF07715"/>
    </source>
</evidence>
<dbReference type="AlphaFoldDB" id="A0A1G1TBI2"/>
<dbReference type="Gene3D" id="2.170.130.10">
    <property type="entry name" value="TonB-dependent receptor, plug domain"/>
    <property type="match status" value="1"/>
</dbReference>
<dbReference type="InterPro" id="IPR023996">
    <property type="entry name" value="TonB-dep_OMP_SusC/RagA"/>
</dbReference>
<keyword evidence="14" id="KW-1185">Reference proteome</keyword>
<keyword evidence="10" id="KW-0732">Signal</keyword>
<keyword evidence="2 8" id="KW-0813">Transport</keyword>
<name>A0A1G1TBI2_9BACT</name>
<evidence type="ECO:0000256" key="1">
    <source>
        <dbReference type="ARBA" id="ARBA00004571"/>
    </source>
</evidence>
<dbReference type="SUPFAM" id="SSF56935">
    <property type="entry name" value="Porins"/>
    <property type="match status" value="1"/>
</dbReference>
<accession>A0A1G1TBI2</accession>
<dbReference type="Pfam" id="PF07715">
    <property type="entry name" value="Plug"/>
    <property type="match status" value="1"/>
</dbReference>